<evidence type="ECO:0000313" key="2">
    <source>
        <dbReference type="WBParaSite" id="PS1159_v2.g4255.t1"/>
    </source>
</evidence>
<dbReference type="WBParaSite" id="PS1159_v2.g4255.t1">
    <property type="protein sequence ID" value="PS1159_v2.g4255.t1"/>
    <property type="gene ID" value="PS1159_v2.g4255"/>
</dbReference>
<evidence type="ECO:0000313" key="1">
    <source>
        <dbReference type="Proteomes" id="UP000887580"/>
    </source>
</evidence>
<proteinExistence type="predicted"/>
<organism evidence="1 2">
    <name type="scientific">Panagrolaimus sp. PS1159</name>
    <dbReference type="NCBI Taxonomy" id="55785"/>
    <lineage>
        <taxon>Eukaryota</taxon>
        <taxon>Metazoa</taxon>
        <taxon>Ecdysozoa</taxon>
        <taxon>Nematoda</taxon>
        <taxon>Chromadorea</taxon>
        <taxon>Rhabditida</taxon>
        <taxon>Tylenchina</taxon>
        <taxon>Panagrolaimomorpha</taxon>
        <taxon>Panagrolaimoidea</taxon>
        <taxon>Panagrolaimidae</taxon>
        <taxon>Panagrolaimus</taxon>
    </lineage>
</organism>
<accession>A0AC35GEG5</accession>
<protein>
    <submittedName>
        <fullName evidence="2">Uncharacterized protein</fullName>
    </submittedName>
</protein>
<dbReference type="Proteomes" id="UP000887580">
    <property type="component" value="Unplaced"/>
</dbReference>
<sequence length="384" mass="40916">MLVLLQFILYFLLTFFTSKINPTLRGEEEETPDSGLKIPEDRRRELIKLSGGHVESEDEDEITESISELPSFSKPFRQPRQVGQKDANKPKEEFSSSVGDIGSRSASIGIANEAENSTHFDLMSSSSRSSILSSSATTTTAAAATPAATALAGLKRVNRPATGENGEEKKVVKKKILVKKPKPNPDDGGGGDAASASTTGAKTAATNAETSLKNTGSKFGSTGAKPPLNENGISVPLRRVSGGSGEVDDSGRPTPADKEKTTPGPGGLRKSTPMSAVDKLRGQQVGQKKSVPAAPAASSSPFNVQLKRVEKKKPPAEEPGTKTPELQSRRGTLDSDFQRRGSTRLEQVQKQEMAAIERGERRDSIVTVQQQTSQRGSVSFNRVS</sequence>
<name>A0AC35GEG5_9BILA</name>
<reference evidence="2" key="1">
    <citation type="submission" date="2022-11" db="UniProtKB">
        <authorList>
            <consortium name="WormBaseParasite"/>
        </authorList>
    </citation>
    <scope>IDENTIFICATION</scope>
</reference>